<keyword evidence="9" id="KW-1185">Reference proteome</keyword>
<feature type="region of interest" description="Disordered" evidence="5">
    <location>
        <begin position="1"/>
        <end position="36"/>
    </location>
</feature>
<feature type="domain" description="RNA polymerase sigma-70 region 2" evidence="7">
    <location>
        <begin position="177"/>
        <end position="221"/>
    </location>
</feature>
<evidence type="ECO:0000259" key="6">
    <source>
        <dbReference type="Pfam" id="PF04539"/>
    </source>
</evidence>
<sequence>MAVIDDDAHPFRSAAGTRGGSRPGVQAERVPSAGDADPWSLDDALFGMLSFSPVDEDGPRGEDALVGAAMRRGHGRHGAARQTADAVRDPWDRMLDWADRLPITPGHMYDHELLTPSQERLLAERIQAGLAAAASSGEGAATRAGHRTIREGRRAMDILIRANLRLARVMTFDARPGSSLPDEDRIAFGILGLFRAAAKFDPDRGRFSTYATWWIRQSAARGCDDTERLIRLPVHTVDDLRRCRREKREMRARLHRTPTLVEVAAECDIEPSRLAWLRMVSQTPLSLDDVIDRSQDSGESAWREIVLDEDAPDPGEVAEYRIEQLDVLAALDRFEDDVARGVLPKRHGRSSWAGTIHRDMQMFRLRLGFVDGEVWMLDRIGHEFGVTRERVRQIVTRLCEDPDLRRRIALAAGREDLMGEKPVGRGHTGAMARTGAPPAEARAPRTAAHPATDEPEGRPLSFEKRLELGVETEERGVPDDVWMKALGLRHPGR</sequence>
<dbReference type="InterPro" id="IPR000943">
    <property type="entry name" value="RNA_pol_sigma70"/>
</dbReference>
<dbReference type="RefSeq" id="WP_380974671.1">
    <property type="nucleotide sequence ID" value="NZ_JBHTEF010000001.1"/>
</dbReference>
<dbReference type="InterPro" id="IPR014284">
    <property type="entry name" value="RNA_pol_sigma-70_dom"/>
</dbReference>
<dbReference type="PANTHER" id="PTHR30603">
    <property type="entry name" value="RNA POLYMERASE SIGMA FACTOR RPO"/>
    <property type="match status" value="1"/>
</dbReference>
<evidence type="ECO:0000259" key="7">
    <source>
        <dbReference type="Pfam" id="PF04542"/>
    </source>
</evidence>
<comment type="caution">
    <text evidence="8">The sequence shown here is derived from an EMBL/GenBank/DDBJ whole genome shotgun (WGS) entry which is preliminary data.</text>
</comment>
<dbReference type="InterPro" id="IPR007624">
    <property type="entry name" value="RNA_pol_sigma70_r3"/>
</dbReference>
<dbReference type="PANTHER" id="PTHR30603:SF47">
    <property type="entry name" value="RNA POLYMERASE SIGMA FACTOR SIGD, CHLOROPLASTIC"/>
    <property type="match status" value="1"/>
</dbReference>
<keyword evidence="2" id="KW-0731">Sigma factor</keyword>
<dbReference type="NCBIfam" id="TIGR02937">
    <property type="entry name" value="sigma70-ECF"/>
    <property type="match status" value="1"/>
</dbReference>
<dbReference type="InterPro" id="IPR036388">
    <property type="entry name" value="WH-like_DNA-bd_sf"/>
</dbReference>
<keyword evidence="3" id="KW-0238">DNA-binding</keyword>
<dbReference type="InterPro" id="IPR007627">
    <property type="entry name" value="RNA_pol_sigma70_r2"/>
</dbReference>
<dbReference type="Proteomes" id="UP001596527">
    <property type="component" value="Unassembled WGS sequence"/>
</dbReference>
<dbReference type="Pfam" id="PF04539">
    <property type="entry name" value="Sigma70_r3"/>
    <property type="match status" value="1"/>
</dbReference>
<dbReference type="Pfam" id="PF04542">
    <property type="entry name" value="Sigma70_r2"/>
    <property type="match status" value="1"/>
</dbReference>
<accession>A0ABW2SPU9</accession>
<proteinExistence type="predicted"/>
<dbReference type="InterPro" id="IPR013324">
    <property type="entry name" value="RNA_pol_sigma_r3/r4-like"/>
</dbReference>
<evidence type="ECO:0000313" key="8">
    <source>
        <dbReference type="EMBL" id="MFC7581393.1"/>
    </source>
</evidence>
<feature type="compositionally biased region" description="Basic and acidic residues" evidence="5">
    <location>
        <begin position="451"/>
        <end position="474"/>
    </location>
</feature>
<dbReference type="PRINTS" id="PR00046">
    <property type="entry name" value="SIGMA70FCT"/>
</dbReference>
<evidence type="ECO:0000256" key="3">
    <source>
        <dbReference type="ARBA" id="ARBA00023125"/>
    </source>
</evidence>
<feature type="domain" description="RNA polymerase sigma-70 region 3" evidence="6">
    <location>
        <begin position="240"/>
        <end position="314"/>
    </location>
</feature>
<feature type="compositionally biased region" description="Basic and acidic residues" evidence="5">
    <location>
        <begin position="1"/>
        <end position="10"/>
    </location>
</feature>
<evidence type="ECO:0000256" key="5">
    <source>
        <dbReference type="SAM" id="MobiDB-lite"/>
    </source>
</evidence>
<dbReference type="EMBL" id="JBHTEF010000001">
    <property type="protein sequence ID" value="MFC7581393.1"/>
    <property type="molecule type" value="Genomic_DNA"/>
</dbReference>
<feature type="compositionally biased region" description="Low complexity" evidence="5">
    <location>
        <begin position="432"/>
        <end position="450"/>
    </location>
</feature>
<gene>
    <name evidence="8" type="ORF">ACFQWG_09335</name>
</gene>
<keyword evidence="4" id="KW-0804">Transcription</keyword>
<dbReference type="SUPFAM" id="SSF88946">
    <property type="entry name" value="Sigma2 domain of RNA polymerase sigma factors"/>
    <property type="match status" value="1"/>
</dbReference>
<dbReference type="SUPFAM" id="SSF88659">
    <property type="entry name" value="Sigma3 and sigma4 domains of RNA polymerase sigma factors"/>
    <property type="match status" value="2"/>
</dbReference>
<organism evidence="8 9">
    <name type="scientific">Schaalia naturae</name>
    <dbReference type="NCBI Taxonomy" id="635203"/>
    <lineage>
        <taxon>Bacteria</taxon>
        <taxon>Bacillati</taxon>
        <taxon>Actinomycetota</taxon>
        <taxon>Actinomycetes</taxon>
        <taxon>Actinomycetales</taxon>
        <taxon>Actinomycetaceae</taxon>
        <taxon>Schaalia</taxon>
    </lineage>
</organism>
<evidence type="ECO:0000256" key="1">
    <source>
        <dbReference type="ARBA" id="ARBA00023015"/>
    </source>
</evidence>
<protein>
    <submittedName>
        <fullName evidence="8">Sigma-70 family RNA polymerase sigma factor</fullName>
    </submittedName>
</protein>
<evidence type="ECO:0000313" key="9">
    <source>
        <dbReference type="Proteomes" id="UP001596527"/>
    </source>
</evidence>
<dbReference type="Gene3D" id="1.10.601.10">
    <property type="entry name" value="RNA Polymerase Primary Sigma Factor"/>
    <property type="match status" value="1"/>
</dbReference>
<feature type="region of interest" description="Disordered" evidence="5">
    <location>
        <begin position="419"/>
        <end position="474"/>
    </location>
</feature>
<reference evidence="9" key="1">
    <citation type="journal article" date="2019" name="Int. J. Syst. Evol. Microbiol.">
        <title>The Global Catalogue of Microorganisms (GCM) 10K type strain sequencing project: providing services to taxonomists for standard genome sequencing and annotation.</title>
        <authorList>
            <consortium name="The Broad Institute Genomics Platform"/>
            <consortium name="The Broad Institute Genome Sequencing Center for Infectious Disease"/>
            <person name="Wu L."/>
            <person name="Ma J."/>
        </authorList>
    </citation>
    <scope>NUCLEOTIDE SEQUENCE [LARGE SCALE GENOMIC DNA]</scope>
    <source>
        <strain evidence="9">CCUG 56698</strain>
    </source>
</reference>
<evidence type="ECO:0000256" key="4">
    <source>
        <dbReference type="ARBA" id="ARBA00023163"/>
    </source>
</evidence>
<name>A0ABW2SPU9_9ACTO</name>
<dbReference type="Gene3D" id="1.10.10.10">
    <property type="entry name" value="Winged helix-like DNA-binding domain superfamily/Winged helix DNA-binding domain"/>
    <property type="match status" value="2"/>
</dbReference>
<dbReference type="InterPro" id="IPR050239">
    <property type="entry name" value="Sigma-70_RNA_pol_init_factors"/>
</dbReference>
<keyword evidence="1" id="KW-0805">Transcription regulation</keyword>
<dbReference type="InterPro" id="IPR013325">
    <property type="entry name" value="RNA_pol_sigma_r2"/>
</dbReference>
<evidence type="ECO:0000256" key="2">
    <source>
        <dbReference type="ARBA" id="ARBA00023082"/>
    </source>
</evidence>